<dbReference type="Gene3D" id="2.60.20.10">
    <property type="entry name" value="Crystallins"/>
    <property type="match status" value="1"/>
</dbReference>
<feature type="signal peptide" evidence="1">
    <location>
        <begin position="1"/>
        <end position="25"/>
    </location>
</feature>
<dbReference type="Proteomes" id="UP000198287">
    <property type="component" value="Unassembled WGS sequence"/>
</dbReference>
<evidence type="ECO:0000313" key="3">
    <source>
        <dbReference type="Proteomes" id="UP000198287"/>
    </source>
</evidence>
<evidence type="ECO:0000313" key="2">
    <source>
        <dbReference type="EMBL" id="OXA50277.1"/>
    </source>
</evidence>
<reference evidence="2 3" key="1">
    <citation type="submission" date="2015-12" db="EMBL/GenBank/DDBJ databases">
        <title>The genome of Folsomia candida.</title>
        <authorList>
            <person name="Faddeeva A."/>
            <person name="Derks M.F."/>
            <person name="Anvar Y."/>
            <person name="Smit S."/>
            <person name="Van Straalen N."/>
            <person name="Roelofs D."/>
        </authorList>
    </citation>
    <scope>NUCLEOTIDE SEQUENCE [LARGE SCALE GENOMIC DNA]</scope>
    <source>
        <strain evidence="2 3">VU population</strain>
        <tissue evidence="2">Whole body</tissue>
    </source>
</reference>
<dbReference type="OMA" id="QELCINL"/>
<evidence type="ECO:0000256" key="1">
    <source>
        <dbReference type="SAM" id="SignalP"/>
    </source>
</evidence>
<gene>
    <name evidence="2" type="ORF">Fcan01_14735</name>
</gene>
<name>A0A226DZY0_FOLCA</name>
<dbReference type="AlphaFoldDB" id="A0A226DZY0"/>
<protein>
    <submittedName>
        <fullName evidence="2">Uncharacterized protein</fullName>
    </submittedName>
</protein>
<dbReference type="EMBL" id="LNIX01000009">
    <property type="protein sequence ID" value="OXA50277.1"/>
    <property type="molecule type" value="Genomic_DNA"/>
</dbReference>
<proteinExistence type="predicted"/>
<organism evidence="2 3">
    <name type="scientific">Folsomia candida</name>
    <name type="common">Springtail</name>
    <dbReference type="NCBI Taxonomy" id="158441"/>
    <lineage>
        <taxon>Eukaryota</taxon>
        <taxon>Metazoa</taxon>
        <taxon>Ecdysozoa</taxon>
        <taxon>Arthropoda</taxon>
        <taxon>Hexapoda</taxon>
        <taxon>Collembola</taxon>
        <taxon>Entomobryomorpha</taxon>
        <taxon>Isotomoidea</taxon>
        <taxon>Isotomidae</taxon>
        <taxon>Proisotominae</taxon>
        <taxon>Folsomia</taxon>
    </lineage>
</organism>
<dbReference type="OrthoDB" id="9973045at2759"/>
<comment type="caution">
    <text evidence="2">The sequence shown here is derived from an EMBL/GenBank/DDBJ whole genome shotgun (WGS) entry which is preliminary data.</text>
</comment>
<keyword evidence="1" id="KW-0732">Signal</keyword>
<sequence>MNPDLNKSSLPVLLLLVSFVLISEATIPPTEPFEVRLYNKLHFEGRYIKLKIGLEQELCINLPPVWEKKISSVDPLGCVILYAESDCKGLRRRLERWSWGSSSLKDISFENMIVSVGPCPLVKKLLMEEL</sequence>
<accession>A0A226DZY0</accession>
<feature type="chain" id="PRO_5012895122" evidence="1">
    <location>
        <begin position="26"/>
        <end position="130"/>
    </location>
</feature>
<keyword evidence="3" id="KW-1185">Reference proteome</keyword>